<organism evidence="1">
    <name type="scientific">Arion vulgaris</name>
    <dbReference type="NCBI Taxonomy" id="1028688"/>
    <lineage>
        <taxon>Eukaryota</taxon>
        <taxon>Metazoa</taxon>
        <taxon>Spiralia</taxon>
        <taxon>Lophotrochozoa</taxon>
        <taxon>Mollusca</taxon>
        <taxon>Gastropoda</taxon>
        <taxon>Heterobranchia</taxon>
        <taxon>Euthyneura</taxon>
        <taxon>Panpulmonata</taxon>
        <taxon>Eupulmonata</taxon>
        <taxon>Stylommatophora</taxon>
        <taxon>Helicina</taxon>
        <taxon>Arionoidea</taxon>
        <taxon>Arionidae</taxon>
        <taxon>Arion</taxon>
    </lineage>
</organism>
<dbReference type="EMBL" id="HACG01011950">
    <property type="protein sequence ID" value="CEK58815.1"/>
    <property type="molecule type" value="Transcribed_RNA"/>
</dbReference>
<name>A0A0B6YTI2_9EUPU</name>
<reference evidence="1" key="1">
    <citation type="submission" date="2014-12" db="EMBL/GenBank/DDBJ databases">
        <title>Insight into the proteome of Arion vulgaris.</title>
        <authorList>
            <person name="Aradska J."/>
            <person name="Bulat T."/>
            <person name="Smidak R."/>
            <person name="Sarate P."/>
            <person name="Gangsoo J."/>
            <person name="Sialana F."/>
            <person name="Bilban M."/>
            <person name="Lubec G."/>
        </authorList>
    </citation>
    <scope>NUCLEOTIDE SEQUENCE</scope>
    <source>
        <tissue evidence="1">Skin</tissue>
    </source>
</reference>
<evidence type="ECO:0000313" key="1">
    <source>
        <dbReference type="EMBL" id="CEK58815.1"/>
    </source>
</evidence>
<proteinExistence type="predicted"/>
<protein>
    <submittedName>
        <fullName evidence="1">Uncharacterized protein</fullName>
    </submittedName>
</protein>
<dbReference type="AlphaFoldDB" id="A0A0B6YTI2"/>
<gene>
    <name evidence="1" type="primary">ORF34288</name>
</gene>
<sequence>MLASTTDAVRKGGSGVYITRCQGYPESYLAAVKMHQLQSNSPLCSHIVSEQPTGANNKYCSCSRSISPGHIMPKHDKLIQYKRYKISLLSKKLELVLQWTPTHYDIPENVKANKLARLEKA</sequence>
<accession>A0A0B6YTI2</accession>